<comment type="caution">
    <text evidence="5">The sequence shown here is derived from an EMBL/GenBank/DDBJ whole genome shotgun (WGS) entry which is preliminary data.</text>
</comment>
<dbReference type="Pfam" id="PF13649">
    <property type="entry name" value="Methyltransf_25"/>
    <property type="match status" value="1"/>
</dbReference>
<accession>A0A0W8FHS2</accession>
<keyword evidence="3" id="KW-0949">S-adenosyl-L-methionine</keyword>
<evidence type="ECO:0000256" key="2">
    <source>
        <dbReference type="ARBA" id="ARBA00022679"/>
    </source>
</evidence>
<name>A0A0W8FHS2_9ZZZZ</name>
<dbReference type="CDD" id="cd02440">
    <property type="entry name" value="AdoMet_MTases"/>
    <property type="match status" value="1"/>
</dbReference>
<protein>
    <submittedName>
        <fullName evidence="5">Methyltransferase</fullName>
    </submittedName>
</protein>
<organism evidence="5">
    <name type="scientific">hydrocarbon metagenome</name>
    <dbReference type="NCBI Taxonomy" id="938273"/>
    <lineage>
        <taxon>unclassified sequences</taxon>
        <taxon>metagenomes</taxon>
        <taxon>ecological metagenomes</taxon>
    </lineage>
</organism>
<dbReference type="PANTHER" id="PTHR43464">
    <property type="entry name" value="METHYLTRANSFERASE"/>
    <property type="match status" value="1"/>
</dbReference>
<dbReference type="InterPro" id="IPR029063">
    <property type="entry name" value="SAM-dependent_MTases_sf"/>
</dbReference>
<proteinExistence type="predicted"/>
<dbReference type="PROSITE" id="PS51585">
    <property type="entry name" value="SAM_MT_TPMT"/>
    <property type="match status" value="1"/>
</dbReference>
<reference evidence="5" key="1">
    <citation type="journal article" date="2015" name="Proc. Natl. Acad. Sci. U.S.A.">
        <title>Networks of energetic and metabolic interactions define dynamics in microbial communities.</title>
        <authorList>
            <person name="Embree M."/>
            <person name="Liu J.K."/>
            <person name="Al-Bassam M.M."/>
            <person name="Zengler K."/>
        </authorList>
    </citation>
    <scope>NUCLEOTIDE SEQUENCE</scope>
</reference>
<dbReference type="GO" id="GO:0008757">
    <property type="term" value="F:S-adenosylmethionine-dependent methyltransferase activity"/>
    <property type="evidence" value="ECO:0007669"/>
    <property type="project" value="InterPro"/>
</dbReference>
<dbReference type="GO" id="GO:0032259">
    <property type="term" value="P:methylation"/>
    <property type="evidence" value="ECO:0007669"/>
    <property type="project" value="UniProtKB-KW"/>
</dbReference>
<dbReference type="InterPro" id="IPR041698">
    <property type="entry name" value="Methyltransf_25"/>
</dbReference>
<evidence type="ECO:0000259" key="4">
    <source>
        <dbReference type="Pfam" id="PF13649"/>
    </source>
</evidence>
<gene>
    <name evidence="5" type="ORF">ASZ90_009820</name>
</gene>
<dbReference type="InterPro" id="IPR008854">
    <property type="entry name" value="TPMT"/>
</dbReference>
<keyword evidence="2 5" id="KW-0808">Transferase</keyword>
<dbReference type="AlphaFoldDB" id="A0A0W8FHS2"/>
<evidence type="ECO:0000256" key="3">
    <source>
        <dbReference type="ARBA" id="ARBA00022691"/>
    </source>
</evidence>
<dbReference type="EMBL" id="LNQE01001192">
    <property type="protein sequence ID" value="KUG20442.1"/>
    <property type="molecule type" value="Genomic_DNA"/>
</dbReference>
<feature type="domain" description="Methyltransferase" evidence="4">
    <location>
        <begin position="44"/>
        <end position="138"/>
    </location>
</feature>
<keyword evidence="1 5" id="KW-0489">Methyltransferase</keyword>
<sequence>MKQIDLDAIYRSMDPEAIPWNIAEPPDALVDLVESGAVAACRAIDLGCGIGNHAVYLASRGFEMTGVDISPSAIRAARKNAEERGVACNFLVADVLTEPGWLRRTFDFAYDWELLHHIMPEDRERYVAHVHAVLNDAGKYLSICFSESDPQFGGRGKYRKTSIGTVLYFSSEDELEDLFAPLFDIIELKTIEISGRSAPHRAVYAFMEKR</sequence>
<evidence type="ECO:0000313" key="5">
    <source>
        <dbReference type="EMBL" id="KUG20442.1"/>
    </source>
</evidence>
<dbReference type="Gene3D" id="3.40.50.150">
    <property type="entry name" value="Vaccinia Virus protein VP39"/>
    <property type="match status" value="1"/>
</dbReference>
<dbReference type="SUPFAM" id="SSF53335">
    <property type="entry name" value="S-adenosyl-L-methionine-dependent methyltransferases"/>
    <property type="match status" value="1"/>
</dbReference>
<evidence type="ECO:0000256" key="1">
    <source>
        <dbReference type="ARBA" id="ARBA00022603"/>
    </source>
</evidence>
<dbReference type="PANTHER" id="PTHR43464:SF19">
    <property type="entry name" value="UBIQUINONE BIOSYNTHESIS O-METHYLTRANSFERASE, MITOCHONDRIAL"/>
    <property type="match status" value="1"/>
</dbReference>